<dbReference type="EMBL" id="JBHUPG010000003">
    <property type="protein sequence ID" value="MFD2910684.1"/>
    <property type="molecule type" value="Genomic_DNA"/>
</dbReference>
<reference evidence="4" key="1">
    <citation type="journal article" date="2019" name="Int. J. Syst. Evol. Microbiol.">
        <title>The Global Catalogue of Microorganisms (GCM) 10K type strain sequencing project: providing services to taxonomists for standard genome sequencing and annotation.</title>
        <authorList>
            <consortium name="The Broad Institute Genomics Platform"/>
            <consortium name="The Broad Institute Genome Sequencing Center for Infectious Disease"/>
            <person name="Wu L."/>
            <person name="Ma J."/>
        </authorList>
    </citation>
    <scope>NUCLEOTIDE SEQUENCE [LARGE SCALE GENOMIC DNA]</scope>
    <source>
        <strain evidence="4">KCTC 13528</strain>
    </source>
</reference>
<dbReference type="InterPro" id="IPR043128">
    <property type="entry name" value="Rev_trsase/Diguanyl_cyclase"/>
</dbReference>
<evidence type="ECO:0000313" key="3">
    <source>
        <dbReference type="EMBL" id="MFD2910684.1"/>
    </source>
</evidence>
<protein>
    <submittedName>
        <fullName evidence="3">GGDEF domain-containing protein</fullName>
    </submittedName>
</protein>
<evidence type="ECO:0000256" key="1">
    <source>
        <dbReference type="SAM" id="Phobius"/>
    </source>
</evidence>
<dbReference type="Proteomes" id="UP001597561">
    <property type="component" value="Unassembled WGS sequence"/>
</dbReference>
<comment type="caution">
    <text evidence="3">The sequence shown here is derived from an EMBL/GenBank/DDBJ whole genome shotgun (WGS) entry which is preliminary data.</text>
</comment>
<feature type="domain" description="GGDEF" evidence="2">
    <location>
        <begin position="247"/>
        <end position="380"/>
    </location>
</feature>
<feature type="transmembrane region" description="Helical" evidence="1">
    <location>
        <begin position="94"/>
        <end position="112"/>
    </location>
</feature>
<dbReference type="NCBIfam" id="TIGR00254">
    <property type="entry name" value="GGDEF"/>
    <property type="match status" value="1"/>
</dbReference>
<feature type="transmembrane region" description="Helical" evidence="1">
    <location>
        <begin position="148"/>
        <end position="167"/>
    </location>
</feature>
<dbReference type="InterPro" id="IPR000160">
    <property type="entry name" value="GGDEF_dom"/>
</dbReference>
<dbReference type="PANTHER" id="PTHR44757">
    <property type="entry name" value="DIGUANYLATE CYCLASE DGCP"/>
    <property type="match status" value="1"/>
</dbReference>
<dbReference type="InterPro" id="IPR052155">
    <property type="entry name" value="Biofilm_reg_signaling"/>
</dbReference>
<keyword evidence="1" id="KW-0812">Transmembrane</keyword>
<dbReference type="SUPFAM" id="SSF55073">
    <property type="entry name" value="Nucleotide cyclase"/>
    <property type="match status" value="1"/>
</dbReference>
<feature type="transmembrane region" description="Helical" evidence="1">
    <location>
        <begin position="187"/>
        <end position="207"/>
    </location>
</feature>
<feature type="transmembrane region" description="Helical" evidence="1">
    <location>
        <begin position="118"/>
        <end position="139"/>
    </location>
</feature>
<gene>
    <name evidence="3" type="ORF">ACFS5P_02230</name>
</gene>
<dbReference type="PANTHER" id="PTHR44757:SF2">
    <property type="entry name" value="BIOFILM ARCHITECTURE MAINTENANCE PROTEIN MBAA"/>
    <property type="match status" value="1"/>
</dbReference>
<evidence type="ECO:0000313" key="4">
    <source>
        <dbReference type="Proteomes" id="UP001597561"/>
    </source>
</evidence>
<keyword evidence="4" id="KW-1185">Reference proteome</keyword>
<accession>A0ABW5ZCP4</accession>
<name>A0ABW5ZCP4_9BACL</name>
<feature type="transmembrane region" description="Helical" evidence="1">
    <location>
        <begin position="38"/>
        <end position="58"/>
    </location>
</feature>
<feature type="transmembrane region" description="Helical" evidence="1">
    <location>
        <begin position="6"/>
        <end position="26"/>
    </location>
</feature>
<dbReference type="PROSITE" id="PS50887">
    <property type="entry name" value="GGDEF"/>
    <property type="match status" value="1"/>
</dbReference>
<dbReference type="SMART" id="SM00267">
    <property type="entry name" value="GGDEF"/>
    <property type="match status" value="1"/>
</dbReference>
<feature type="transmembrane region" description="Helical" evidence="1">
    <location>
        <begin position="64"/>
        <end position="82"/>
    </location>
</feature>
<dbReference type="Gene3D" id="3.30.70.270">
    <property type="match status" value="1"/>
</dbReference>
<dbReference type="InterPro" id="IPR029787">
    <property type="entry name" value="Nucleotide_cyclase"/>
</dbReference>
<dbReference type="Pfam" id="PF00990">
    <property type="entry name" value="GGDEF"/>
    <property type="match status" value="1"/>
</dbReference>
<keyword evidence="1" id="KW-0472">Membrane</keyword>
<dbReference type="RefSeq" id="WP_204729264.1">
    <property type="nucleotide sequence ID" value="NZ_JAFBDK010000007.1"/>
</dbReference>
<evidence type="ECO:0000259" key="2">
    <source>
        <dbReference type="PROSITE" id="PS50887"/>
    </source>
</evidence>
<keyword evidence="1" id="KW-1133">Transmembrane helix</keyword>
<organism evidence="3 4">
    <name type="scientific">Jeotgalibacillus terrae</name>
    <dbReference type="NCBI Taxonomy" id="587735"/>
    <lineage>
        <taxon>Bacteria</taxon>
        <taxon>Bacillati</taxon>
        <taxon>Bacillota</taxon>
        <taxon>Bacilli</taxon>
        <taxon>Bacillales</taxon>
        <taxon>Caryophanaceae</taxon>
        <taxon>Jeotgalibacillus</taxon>
    </lineage>
</organism>
<sequence length="384" mass="44162">MFDPITLGAVLFLLAIISAVVMTVTWKMNLQERGLGMWAWAAIIGGLGFLPLPFASYIGSYTVVLNNIATILAPILILEGIFRFRGYRGERLRSYIYLLVMLYSTVFIIILRDEPNERFLFFDSLMILIFYFSAFFLLWKSTGMERKIYMLSAAIFVLIGTSFAGRWVLAWNGSFEANLDAHPYTSYLFFVVIIWTLGWTYGLSIAVHYRNHNRIVKLATHDYLTGLPNRKYLSDYIEQLFKEESNESFVLFSLDLNGFKQINDTFGHKTGDDVLIKMADSLRDFSWHRYTAVRLGGDEFVVIIHQPVDEQSISSMKQELRVAIENDKLIEHGVINLKISIGHAAYPTDGRTLDELLVKADHQMYQEKSLRKHRSEIHTAGYQI</sequence>
<dbReference type="CDD" id="cd01949">
    <property type="entry name" value="GGDEF"/>
    <property type="match status" value="1"/>
</dbReference>
<proteinExistence type="predicted"/>